<evidence type="ECO:0000256" key="1">
    <source>
        <dbReference type="ARBA" id="ARBA00004141"/>
    </source>
</evidence>
<dbReference type="InterPro" id="IPR007016">
    <property type="entry name" value="O-antigen_ligase-rel_domated"/>
</dbReference>
<dbReference type="PANTHER" id="PTHR37422">
    <property type="entry name" value="TEICHURONIC ACID BIOSYNTHESIS PROTEIN TUAE"/>
    <property type="match status" value="1"/>
</dbReference>
<evidence type="ECO:0000256" key="2">
    <source>
        <dbReference type="ARBA" id="ARBA00022692"/>
    </source>
</evidence>
<dbReference type="Proteomes" id="UP000270673">
    <property type="component" value="Chromosome"/>
</dbReference>
<evidence type="ECO:0000256" key="4">
    <source>
        <dbReference type="ARBA" id="ARBA00023136"/>
    </source>
</evidence>
<dbReference type="KEGG" id="buy:D8S85_11940"/>
<keyword evidence="2 5" id="KW-0812">Transmembrane</keyword>
<dbReference type="InterPro" id="IPR051533">
    <property type="entry name" value="WaaL-like"/>
</dbReference>
<evidence type="ECO:0000256" key="3">
    <source>
        <dbReference type="ARBA" id="ARBA00022989"/>
    </source>
</evidence>
<reference evidence="7 8" key="1">
    <citation type="submission" date="2018-10" db="EMBL/GenBank/DDBJ databases">
        <title>Butyricimonas faecalis sp. nov., isolated from human faeces and emended description of the genus Butyricimonas.</title>
        <authorList>
            <person name="Le Roy T."/>
            <person name="Van der Smissen P."/>
            <person name="Paquot A."/>
            <person name="Delzenne N."/>
            <person name="Muccioli G."/>
            <person name="Collet J.-F."/>
            <person name="Cani P.D."/>
        </authorList>
    </citation>
    <scope>NUCLEOTIDE SEQUENCE [LARGE SCALE GENOMIC DNA]</scope>
    <source>
        <strain evidence="7 8">H184</strain>
    </source>
</reference>
<dbReference type="PANTHER" id="PTHR37422:SF13">
    <property type="entry name" value="LIPOPOLYSACCHARIDE BIOSYNTHESIS PROTEIN PA4999-RELATED"/>
    <property type="match status" value="1"/>
</dbReference>
<comment type="subcellular location">
    <subcellularLocation>
        <location evidence="1">Membrane</location>
        <topology evidence="1">Multi-pass membrane protein</topology>
    </subcellularLocation>
</comment>
<gene>
    <name evidence="7" type="ORF">D8S85_11940</name>
</gene>
<dbReference type="OrthoDB" id="1454576at2"/>
<evidence type="ECO:0000313" key="8">
    <source>
        <dbReference type="Proteomes" id="UP000270673"/>
    </source>
</evidence>
<dbReference type="InterPro" id="IPR011990">
    <property type="entry name" value="TPR-like_helical_dom_sf"/>
</dbReference>
<feature type="transmembrane region" description="Helical" evidence="5">
    <location>
        <begin position="185"/>
        <end position="205"/>
    </location>
</feature>
<evidence type="ECO:0000259" key="6">
    <source>
        <dbReference type="Pfam" id="PF04932"/>
    </source>
</evidence>
<dbReference type="Pfam" id="PF04932">
    <property type="entry name" value="Wzy_C"/>
    <property type="match status" value="1"/>
</dbReference>
<organism evidence="7 8">
    <name type="scientific">Butyricimonas faecalis</name>
    <dbReference type="NCBI Taxonomy" id="2093856"/>
    <lineage>
        <taxon>Bacteria</taxon>
        <taxon>Pseudomonadati</taxon>
        <taxon>Bacteroidota</taxon>
        <taxon>Bacteroidia</taxon>
        <taxon>Bacteroidales</taxon>
        <taxon>Odoribacteraceae</taxon>
        <taxon>Butyricimonas</taxon>
    </lineage>
</organism>
<evidence type="ECO:0000313" key="7">
    <source>
        <dbReference type="EMBL" id="AZS30181.1"/>
    </source>
</evidence>
<keyword evidence="8" id="KW-1185">Reference proteome</keyword>
<dbReference type="RefSeq" id="WP_106480825.1">
    <property type="nucleotide sequence ID" value="NZ_CP032819.1"/>
</dbReference>
<proteinExistence type="predicted"/>
<feature type="domain" description="O-antigen ligase-related" evidence="6">
    <location>
        <begin position="150"/>
        <end position="287"/>
    </location>
</feature>
<dbReference type="Gene3D" id="1.25.40.10">
    <property type="entry name" value="Tetratricopeptide repeat domain"/>
    <property type="match status" value="1"/>
</dbReference>
<evidence type="ECO:0000256" key="5">
    <source>
        <dbReference type="SAM" id="Phobius"/>
    </source>
</evidence>
<feature type="transmembrane region" description="Helical" evidence="5">
    <location>
        <begin position="271"/>
        <end position="291"/>
    </location>
</feature>
<sequence length="495" mass="55919">MFLLPSIIIVIALWVLFERGSTSLARITLTDMAIIAYLLHGLCNLMFTRDTPPDSLALCHWGMYTILYIVTRNVANKLLVTWLIIGIGITQAIIGITQLAGWFPSNHPDFPVTGTFQNPGPYGGLLAVSLIAIAWVLRSGARLKAFPWGVLLLLLVMLVISTSRAAWIAALVGIVTLFPRLHDGWGKRTIISIITGAFVVGLYFLRPGSADARILIWQVCARLIKLEPLTGLGIGTLPQHYMNAQAEYFAAHPDSDLSIVANNNYQAFNEFLHITVEQGFIGLLLLFGIILTCRHSSRFPFILTWFTFSMFSYPADCEWLMIVFVLSLALCAGENPGWCLKFNKKWFLCSLVMIPFTLATTLRYDNAVKNIKFDTAPQFPYNREYMLQFARQKRDIHVLERLTRDVCSSTDILCDMGDLYETRGDIKRADSCYSLARQMVPCRIKPLHKLYLLYKQRNSTVAEDYARQILNFKTPFVGSVVLRARADAKKFLNHE</sequence>
<dbReference type="GO" id="GO:0016874">
    <property type="term" value="F:ligase activity"/>
    <property type="evidence" value="ECO:0007669"/>
    <property type="project" value="UniProtKB-KW"/>
</dbReference>
<feature type="transmembrane region" description="Helical" evidence="5">
    <location>
        <begin position="345"/>
        <end position="364"/>
    </location>
</feature>
<dbReference type="GO" id="GO:0016020">
    <property type="term" value="C:membrane"/>
    <property type="evidence" value="ECO:0007669"/>
    <property type="project" value="UniProtKB-SubCell"/>
</dbReference>
<keyword evidence="4 5" id="KW-0472">Membrane</keyword>
<feature type="transmembrane region" description="Helical" evidence="5">
    <location>
        <begin position="120"/>
        <end position="137"/>
    </location>
</feature>
<keyword evidence="3 5" id="KW-1133">Transmembrane helix</keyword>
<feature type="transmembrane region" description="Helical" evidence="5">
    <location>
        <begin position="149"/>
        <end position="179"/>
    </location>
</feature>
<dbReference type="EMBL" id="CP032819">
    <property type="protein sequence ID" value="AZS30181.1"/>
    <property type="molecule type" value="Genomic_DNA"/>
</dbReference>
<feature type="transmembrane region" description="Helical" evidence="5">
    <location>
        <begin position="78"/>
        <end position="100"/>
    </location>
</feature>
<protein>
    <submittedName>
        <fullName evidence="7">O-antigen ligase family protein</fullName>
    </submittedName>
</protein>
<feature type="transmembrane region" description="Helical" evidence="5">
    <location>
        <begin position="311"/>
        <end position="333"/>
    </location>
</feature>
<name>A0A3Q9INR6_9BACT</name>
<dbReference type="AlphaFoldDB" id="A0A3Q9INR6"/>
<keyword evidence="7" id="KW-0436">Ligase</keyword>
<accession>A0A3Q9INR6</accession>